<dbReference type="AlphaFoldDB" id="A0AAV4PRR9"/>
<evidence type="ECO:0000313" key="2">
    <source>
        <dbReference type="Proteomes" id="UP001054945"/>
    </source>
</evidence>
<reference evidence="1 2" key="1">
    <citation type="submission" date="2021-06" db="EMBL/GenBank/DDBJ databases">
        <title>Caerostris extrusa draft genome.</title>
        <authorList>
            <person name="Kono N."/>
            <person name="Arakawa K."/>
        </authorList>
    </citation>
    <scope>NUCLEOTIDE SEQUENCE [LARGE SCALE GENOMIC DNA]</scope>
</reference>
<proteinExistence type="predicted"/>
<sequence>MQEAAIHFKSVTMLCSSYSDAISACTCSQRIILGLQKWPTNIRISSASIFKKILSHCAMPIPMFAERGQSALTCGIVLKWVRDSVYVTGNDIHSELVVVLIAMSQ</sequence>
<name>A0AAV4PRR9_CAEEX</name>
<gene>
    <name evidence="1" type="ORF">CEXT_570411</name>
</gene>
<dbReference type="Proteomes" id="UP001054945">
    <property type="component" value="Unassembled WGS sequence"/>
</dbReference>
<dbReference type="EMBL" id="BPLR01004992">
    <property type="protein sequence ID" value="GIX98993.1"/>
    <property type="molecule type" value="Genomic_DNA"/>
</dbReference>
<comment type="caution">
    <text evidence="1">The sequence shown here is derived from an EMBL/GenBank/DDBJ whole genome shotgun (WGS) entry which is preliminary data.</text>
</comment>
<accession>A0AAV4PRR9</accession>
<keyword evidence="2" id="KW-1185">Reference proteome</keyword>
<organism evidence="1 2">
    <name type="scientific">Caerostris extrusa</name>
    <name type="common">Bark spider</name>
    <name type="synonym">Caerostris bankana</name>
    <dbReference type="NCBI Taxonomy" id="172846"/>
    <lineage>
        <taxon>Eukaryota</taxon>
        <taxon>Metazoa</taxon>
        <taxon>Ecdysozoa</taxon>
        <taxon>Arthropoda</taxon>
        <taxon>Chelicerata</taxon>
        <taxon>Arachnida</taxon>
        <taxon>Araneae</taxon>
        <taxon>Araneomorphae</taxon>
        <taxon>Entelegynae</taxon>
        <taxon>Araneoidea</taxon>
        <taxon>Araneidae</taxon>
        <taxon>Caerostris</taxon>
    </lineage>
</organism>
<protein>
    <submittedName>
        <fullName evidence="1">Uncharacterized protein</fullName>
    </submittedName>
</protein>
<evidence type="ECO:0000313" key="1">
    <source>
        <dbReference type="EMBL" id="GIX98993.1"/>
    </source>
</evidence>